<evidence type="ECO:0000313" key="11">
    <source>
        <dbReference type="WBParaSite" id="GPLIN_000106100"/>
    </source>
</evidence>
<feature type="compositionally biased region" description="Basic and acidic residues" evidence="8">
    <location>
        <begin position="1"/>
        <end position="11"/>
    </location>
</feature>
<sequence>MPEAMPFREGHFAQGNVFSSDSERRGPTTAAARRAGHPYERRALPAAQKKLRTSFSKSQIAVLECRFAEQKYLASSERAPLALQLCMQDAQVKTWFQNRRTKWRRQEAEERDFEHKLKRAGAIRQN</sequence>
<feature type="DNA-binding region" description="Homeobox" evidence="6">
    <location>
        <begin position="48"/>
        <end position="107"/>
    </location>
</feature>
<feature type="region of interest" description="Disordered" evidence="8">
    <location>
        <begin position="1"/>
        <end position="43"/>
    </location>
</feature>
<dbReference type="Pfam" id="PF00046">
    <property type="entry name" value="Homeodomain"/>
    <property type="match status" value="1"/>
</dbReference>
<organism evidence="10 11">
    <name type="scientific">Globodera pallida</name>
    <name type="common">Potato cyst nematode worm</name>
    <name type="synonym">Heterodera pallida</name>
    <dbReference type="NCBI Taxonomy" id="36090"/>
    <lineage>
        <taxon>Eukaryota</taxon>
        <taxon>Metazoa</taxon>
        <taxon>Ecdysozoa</taxon>
        <taxon>Nematoda</taxon>
        <taxon>Chromadorea</taxon>
        <taxon>Rhabditida</taxon>
        <taxon>Tylenchina</taxon>
        <taxon>Tylenchomorpha</taxon>
        <taxon>Tylenchoidea</taxon>
        <taxon>Heteroderidae</taxon>
        <taxon>Heteroderinae</taxon>
        <taxon>Globodera</taxon>
    </lineage>
</organism>
<evidence type="ECO:0000256" key="8">
    <source>
        <dbReference type="SAM" id="MobiDB-lite"/>
    </source>
</evidence>
<evidence type="ECO:0000313" key="10">
    <source>
        <dbReference type="Proteomes" id="UP000050741"/>
    </source>
</evidence>
<keyword evidence="3 6" id="KW-0238">DNA-binding</keyword>
<dbReference type="InterPro" id="IPR042247">
    <property type="entry name" value="TLX1/2/3"/>
</dbReference>
<evidence type="ECO:0000256" key="5">
    <source>
        <dbReference type="ARBA" id="ARBA00023242"/>
    </source>
</evidence>
<dbReference type="FunFam" id="1.10.10.60:FF:000040">
    <property type="entry name" value="T-cell leukemia homeobox protein 3"/>
    <property type="match status" value="1"/>
</dbReference>
<dbReference type="PANTHER" id="PTHR45921">
    <property type="entry name" value="IP01054P"/>
    <property type="match status" value="1"/>
</dbReference>
<evidence type="ECO:0000256" key="2">
    <source>
        <dbReference type="ARBA" id="ARBA00022473"/>
    </source>
</evidence>
<dbReference type="PANTHER" id="PTHR45921:SF6">
    <property type="entry name" value="C15"/>
    <property type="match status" value="1"/>
</dbReference>
<comment type="subcellular location">
    <subcellularLocation>
        <location evidence="1 6 7">Nucleus</location>
    </subcellularLocation>
</comment>
<dbReference type="PRINTS" id="PR00024">
    <property type="entry name" value="HOMEOBOX"/>
</dbReference>
<dbReference type="SMART" id="SM00389">
    <property type="entry name" value="HOX"/>
    <property type="match status" value="1"/>
</dbReference>
<evidence type="ECO:0000259" key="9">
    <source>
        <dbReference type="PROSITE" id="PS50071"/>
    </source>
</evidence>
<dbReference type="CDD" id="cd00086">
    <property type="entry name" value="homeodomain"/>
    <property type="match status" value="1"/>
</dbReference>
<dbReference type="AlphaFoldDB" id="A0A183BKD1"/>
<feature type="domain" description="Homeobox" evidence="9">
    <location>
        <begin position="46"/>
        <end position="106"/>
    </location>
</feature>
<dbReference type="GO" id="GO:0000981">
    <property type="term" value="F:DNA-binding transcription factor activity, RNA polymerase II-specific"/>
    <property type="evidence" value="ECO:0007669"/>
    <property type="project" value="InterPro"/>
</dbReference>
<accession>A0A183BKD1</accession>
<keyword evidence="2" id="KW-0217">Developmental protein</keyword>
<dbReference type="Proteomes" id="UP000050741">
    <property type="component" value="Unassembled WGS sequence"/>
</dbReference>
<keyword evidence="5 6" id="KW-0539">Nucleus</keyword>
<dbReference type="SUPFAM" id="SSF46689">
    <property type="entry name" value="Homeodomain-like"/>
    <property type="match status" value="1"/>
</dbReference>
<evidence type="ECO:0000256" key="7">
    <source>
        <dbReference type="RuleBase" id="RU000682"/>
    </source>
</evidence>
<dbReference type="InterPro" id="IPR009057">
    <property type="entry name" value="Homeodomain-like_sf"/>
</dbReference>
<dbReference type="Gene3D" id="1.10.10.60">
    <property type="entry name" value="Homeodomain-like"/>
    <property type="match status" value="1"/>
</dbReference>
<dbReference type="InterPro" id="IPR001356">
    <property type="entry name" value="HD"/>
</dbReference>
<reference evidence="10" key="1">
    <citation type="submission" date="2014-05" db="EMBL/GenBank/DDBJ databases">
        <title>The genome and life-stage specific transcriptomes of Globodera pallida elucidate key aspects of plant parasitism by a cyst nematode.</title>
        <authorList>
            <person name="Cotton J.A."/>
            <person name="Lilley C.J."/>
            <person name="Jones L.M."/>
            <person name="Kikuchi T."/>
            <person name="Reid A.J."/>
            <person name="Thorpe P."/>
            <person name="Tsai I.J."/>
            <person name="Beasley H."/>
            <person name="Blok V."/>
            <person name="Cock P.J.A."/>
            <person name="Van den Akker S.E."/>
            <person name="Holroyd N."/>
            <person name="Hunt M."/>
            <person name="Mantelin S."/>
            <person name="Naghra H."/>
            <person name="Pain A."/>
            <person name="Palomares-Rius J.E."/>
            <person name="Zarowiecki M."/>
            <person name="Berriman M."/>
            <person name="Jones J.T."/>
            <person name="Urwin P.E."/>
        </authorList>
    </citation>
    <scope>NUCLEOTIDE SEQUENCE [LARGE SCALE GENOMIC DNA]</scope>
    <source>
        <strain evidence="10">Lindley</strain>
    </source>
</reference>
<keyword evidence="4 6" id="KW-0371">Homeobox</keyword>
<name>A0A183BKD1_GLOPA</name>
<keyword evidence="10" id="KW-1185">Reference proteome</keyword>
<evidence type="ECO:0000256" key="6">
    <source>
        <dbReference type="PROSITE-ProRule" id="PRU00108"/>
    </source>
</evidence>
<dbReference type="GO" id="GO:0048513">
    <property type="term" value="P:animal organ development"/>
    <property type="evidence" value="ECO:0007669"/>
    <property type="project" value="TreeGrafter"/>
</dbReference>
<dbReference type="PROSITE" id="PS00027">
    <property type="entry name" value="HOMEOBOX_1"/>
    <property type="match status" value="1"/>
</dbReference>
<dbReference type="GO" id="GO:0005634">
    <property type="term" value="C:nucleus"/>
    <property type="evidence" value="ECO:0007669"/>
    <property type="project" value="UniProtKB-SubCell"/>
</dbReference>
<evidence type="ECO:0000256" key="3">
    <source>
        <dbReference type="ARBA" id="ARBA00023125"/>
    </source>
</evidence>
<dbReference type="PROSITE" id="PS50071">
    <property type="entry name" value="HOMEOBOX_2"/>
    <property type="match status" value="1"/>
</dbReference>
<dbReference type="InterPro" id="IPR020479">
    <property type="entry name" value="HD_metazoa"/>
</dbReference>
<evidence type="ECO:0000256" key="1">
    <source>
        <dbReference type="ARBA" id="ARBA00004123"/>
    </source>
</evidence>
<evidence type="ECO:0000256" key="4">
    <source>
        <dbReference type="ARBA" id="ARBA00023155"/>
    </source>
</evidence>
<dbReference type="InterPro" id="IPR017970">
    <property type="entry name" value="Homeobox_CS"/>
</dbReference>
<dbReference type="GO" id="GO:0000978">
    <property type="term" value="F:RNA polymerase II cis-regulatory region sequence-specific DNA binding"/>
    <property type="evidence" value="ECO:0007669"/>
    <property type="project" value="TreeGrafter"/>
</dbReference>
<dbReference type="WBParaSite" id="GPLIN_000106100">
    <property type="protein sequence ID" value="GPLIN_000106100"/>
    <property type="gene ID" value="GPLIN_000106100"/>
</dbReference>
<proteinExistence type="predicted"/>
<reference evidence="11" key="2">
    <citation type="submission" date="2016-06" db="UniProtKB">
        <authorList>
            <consortium name="WormBaseParasite"/>
        </authorList>
    </citation>
    <scope>IDENTIFICATION</scope>
</reference>
<protein>
    <submittedName>
        <fullName evidence="11">Homeobox domain-containing protein</fullName>
    </submittedName>
</protein>